<evidence type="ECO:0000259" key="2">
    <source>
        <dbReference type="SMART" id="SM00382"/>
    </source>
</evidence>
<dbReference type="AlphaFoldDB" id="A0A6J7W0D2"/>
<dbReference type="Gene3D" id="3.30.450.380">
    <property type="match status" value="1"/>
</dbReference>
<dbReference type="InterPro" id="IPR027417">
    <property type="entry name" value="P-loop_NTPase"/>
</dbReference>
<gene>
    <name evidence="3" type="ORF">UFOPK4422_01180</name>
</gene>
<dbReference type="CDD" id="cd01130">
    <property type="entry name" value="VirB11-like_ATPase"/>
    <property type="match status" value="1"/>
</dbReference>
<organism evidence="3">
    <name type="scientific">freshwater metagenome</name>
    <dbReference type="NCBI Taxonomy" id="449393"/>
    <lineage>
        <taxon>unclassified sequences</taxon>
        <taxon>metagenomes</taxon>
        <taxon>ecological metagenomes</taxon>
    </lineage>
</organism>
<reference evidence="3" key="1">
    <citation type="submission" date="2020-05" db="EMBL/GenBank/DDBJ databases">
        <authorList>
            <person name="Chiriac C."/>
            <person name="Salcher M."/>
            <person name="Ghai R."/>
            <person name="Kavagutti S V."/>
        </authorList>
    </citation>
    <scope>NUCLEOTIDE SEQUENCE</scope>
</reference>
<sequence>MSLAPADIVQRDLIAQMTAVLIDHRQKRRAQGLESSSADECEVARDLARQFFDQRESHSLLMGIPDLGLANQIDLTKKAIDAVLGFGPLQELLDNPLITDIHVRGSSPVWVKHTDGSRHEIDPVVSSDEELVRLVRNVASRSRNGERRFDALAAECNVCLDDGSRLFAVMDVSQKPLLVIRKHQFHLSSLDELRRNGLMSATVHRFLRAAVLAKRNVIVAGGTGSGKTTLLRALMNEIPFHERIVTIEDAFELGLGRFVQLHPDHDELQSRDANIEGLGAISLADLTRMALRMDPDRVVVGEVRGAEAFAMLMAMSQGNNGSMCTLHADSTRSAFSKLAAYVSMANTGLPIDVVNLLIANALHIVVHIEMFNGQRRISSIREVVDCDGPRIVSNEIFVAHGHDCAEPAYPMTSELRDLLVTHGYDDAEVVPLHVVSGRR</sequence>
<dbReference type="PANTHER" id="PTHR30486">
    <property type="entry name" value="TWITCHING MOTILITY PROTEIN PILT"/>
    <property type="match status" value="1"/>
</dbReference>
<dbReference type="SUPFAM" id="SSF52540">
    <property type="entry name" value="P-loop containing nucleoside triphosphate hydrolases"/>
    <property type="match status" value="1"/>
</dbReference>
<dbReference type="InterPro" id="IPR001482">
    <property type="entry name" value="T2SS/T4SS_dom"/>
</dbReference>
<comment type="similarity">
    <text evidence="1">Belongs to the GSP E family.</text>
</comment>
<evidence type="ECO:0000256" key="1">
    <source>
        <dbReference type="ARBA" id="ARBA00006611"/>
    </source>
</evidence>
<dbReference type="InterPro" id="IPR003593">
    <property type="entry name" value="AAA+_ATPase"/>
</dbReference>
<feature type="domain" description="AAA+ ATPase" evidence="2">
    <location>
        <begin position="213"/>
        <end position="387"/>
    </location>
</feature>
<dbReference type="PANTHER" id="PTHR30486:SF6">
    <property type="entry name" value="TYPE IV PILUS RETRACTATION ATPASE PILT"/>
    <property type="match status" value="1"/>
</dbReference>
<dbReference type="InterPro" id="IPR050921">
    <property type="entry name" value="T4SS_GSP_E_ATPase"/>
</dbReference>
<evidence type="ECO:0000313" key="3">
    <source>
        <dbReference type="EMBL" id="CAB5128626.1"/>
    </source>
</evidence>
<protein>
    <submittedName>
        <fullName evidence="3">Unannotated protein</fullName>
    </submittedName>
</protein>
<dbReference type="Pfam" id="PF00437">
    <property type="entry name" value="T2SSE"/>
    <property type="match status" value="1"/>
</dbReference>
<dbReference type="EMBL" id="CAFBRX010000127">
    <property type="protein sequence ID" value="CAB5128626.1"/>
    <property type="molecule type" value="Genomic_DNA"/>
</dbReference>
<dbReference type="Gene3D" id="3.40.50.300">
    <property type="entry name" value="P-loop containing nucleotide triphosphate hydrolases"/>
    <property type="match status" value="1"/>
</dbReference>
<accession>A0A6J7W0D2</accession>
<dbReference type="GO" id="GO:0016887">
    <property type="term" value="F:ATP hydrolysis activity"/>
    <property type="evidence" value="ECO:0007669"/>
    <property type="project" value="InterPro"/>
</dbReference>
<dbReference type="SMART" id="SM00382">
    <property type="entry name" value="AAA"/>
    <property type="match status" value="1"/>
</dbReference>
<proteinExistence type="inferred from homology"/>
<name>A0A6J7W0D2_9ZZZZ</name>